<dbReference type="GO" id="GO:0005634">
    <property type="term" value="C:nucleus"/>
    <property type="evidence" value="ECO:0007669"/>
    <property type="project" value="UniProtKB-ARBA"/>
</dbReference>
<dbReference type="PANTHER" id="PTHR12363">
    <property type="entry name" value="TRANSPORTIN 3 AND IMPORTIN 13"/>
    <property type="match status" value="1"/>
</dbReference>
<dbReference type="InterPro" id="IPR057942">
    <property type="entry name" value="TPR_TNPO3_IPO13_3rd"/>
</dbReference>
<dbReference type="GO" id="GO:0006606">
    <property type="term" value="P:protein import into nucleus"/>
    <property type="evidence" value="ECO:0007669"/>
    <property type="project" value="TreeGrafter"/>
</dbReference>
<organism evidence="3 4">
    <name type="scientific">Verticillium longisporum</name>
    <name type="common">Verticillium dahliae var. longisporum</name>
    <dbReference type="NCBI Taxonomy" id="100787"/>
    <lineage>
        <taxon>Eukaryota</taxon>
        <taxon>Fungi</taxon>
        <taxon>Dikarya</taxon>
        <taxon>Ascomycota</taxon>
        <taxon>Pezizomycotina</taxon>
        <taxon>Sordariomycetes</taxon>
        <taxon>Hypocreomycetidae</taxon>
        <taxon>Glomerellales</taxon>
        <taxon>Plectosphaerellaceae</taxon>
        <taxon>Verticillium</taxon>
    </lineage>
</organism>
<proteinExistence type="predicted"/>
<evidence type="ECO:0000256" key="1">
    <source>
        <dbReference type="SAM" id="MobiDB-lite"/>
    </source>
</evidence>
<dbReference type="InterPro" id="IPR057941">
    <property type="entry name" value="TPR_TNPO3_IPO13_2nd"/>
</dbReference>
<dbReference type="SUPFAM" id="SSF48371">
    <property type="entry name" value="ARM repeat"/>
    <property type="match status" value="2"/>
</dbReference>
<gene>
    <name evidence="3" type="ORF">BN1723_014615</name>
</gene>
<dbReference type="Pfam" id="PF24138">
    <property type="entry name" value="TPR_TNPO3_IPO13_2nd"/>
    <property type="match status" value="1"/>
</dbReference>
<evidence type="ECO:0000313" key="3">
    <source>
        <dbReference type="EMBL" id="CRK32393.1"/>
    </source>
</evidence>
<sequence>MHKHQVPKPADDPLLMECITSWLREVPVNTIVRSPLCDVIFNGISGDSPREASETVCTILRETRDVDDNQDTIQLLLSRILQLQPRIEKAVAEEETETYEALTKILATAAESWVVAIVREPGHFRPIVDAVLECAARDRDREVIEHTFDFWYELKQYLVLDIYIEARLQLVDVYGKLVDVLFNHLRYPEGNENDLFEGDREAEERFREFRHRMGDTLKDACAVMGVTDCLTKVLNGIKTWSAERSTTTSAPGVVPHWQGLEAPLFAMRAMGQMVPKDENIVLPQLMPLLVEVPNHEKLRFATIMILGRYTEWTAEHREYLEPQFTYIVSSFHTDSKEVVRAAAMAIKYFCTDCRELLSDQVLQLQTFYDQILDKLPDMSQEEITEGVASVVAVQPEAEMYKLLKLYCDPLVARLMNKANNATTEEGKVALADHVQLITIFVQIVKPYSAPGAENQAVKYWQEVFPVLAKIINFEFLLDRSSIMAANGAQGSYTPENVLAAVVTMRGGEREAKKQAHEYLERFQKSKDAWPLVIGILQSDADAEAKLFAATTMRGKLTYDLSTDISDSELPALREQILLLLKHYASGLRPIRVQLCAGGIGKASMQAVEALAKLEPLFGTTIVLDTAQKETQSSDEWKRFFFTDMGRPIPEPFKTNEECDEEPGTARPLKREGRRADVFSDDPPPTWPANRVITVSSKSKKRDRNNEPGTPRPLKREGRRADVFSDDPPPTWAANRVITVSGKSKKRDRNNVDYDDKTLMRMSYSDLQNQPFDADPAQAASGADKSLVGETLPEKLEHYRSKSSTEQKQFFAELDLGDWERSGDWFLEQFGRVAQKLKETRQNKRATVETFETELASREEAVRLRTENINLKLKKIKSKGEDMLADKAD</sequence>
<feature type="domain" description="Importin N-terminal" evidence="2">
    <location>
        <begin position="515"/>
        <end position="582"/>
    </location>
</feature>
<feature type="compositionally biased region" description="Basic and acidic residues" evidence="1">
    <location>
        <begin position="713"/>
        <end position="722"/>
    </location>
</feature>
<dbReference type="InterPro" id="IPR051345">
    <property type="entry name" value="Importin_beta-like_NTR"/>
</dbReference>
<evidence type="ECO:0000313" key="4">
    <source>
        <dbReference type="Proteomes" id="UP000045706"/>
    </source>
</evidence>
<dbReference type="Pfam" id="PF03810">
    <property type="entry name" value="IBN_N"/>
    <property type="match status" value="1"/>
</dbReference>
<dbReference type="Pfam" id="PF15463">
    <property type="entry name" value="ECM11"/>
    <property type="match status" value="1"/>
</dbReference>
<dbReference type="PANTHER" id="PTHR12363:SF53">
    <property type="entry name" value="MRNA TRANSPORT REGULATOR MTR10"/>
    <property type="match status" value="1"/>
</dbReference>
<feature type="region of interest" description="Disordered" evidence="1">
    <location>
        <begin position="647"/>
        <end position="733"/>
    </location>
</feature>
<dbReference type="InterPro" id="IPR029178">
    <property type="entry name" value="Ecm11_C"/>
</dbReference>
<feature type="compositionally biased region" description="Basic and acidic residues" evidence="1">
    <location>
        <begin position="668"/>
        <end position="677"/>
    </location>
</feature>
<dbReference type="InterPro" id="IPR016024">
    <property type="entry name" value="ARM-type_fold"/>
</dbReference>
<dbReference type="SMART" id="SM00913">
    <property type="entry name" value="IBN_N"/>
    <property type="match status" value="1"/>
</dbReference>
<dbReference type="Pfam" id="PF24140">
    <property type="entry name" value="TPR_TNPO3_IPO13_3rd"/>
    <property type="match status" value="1"/>
</dbReference>
<dbReference type="InterPro" id="IPR001494">
    <property type="entry name" value="Importin-beta_N"/>
</dbReference>
<dbReference type="AlphaFoldDB" id="A0A0G4MDM0"/>
<evidence type="ECO:0000259" key="2">
    <source>
        <dbReference type="PROSITE" id="PS50166"/>
    </source>
</evidence>
<dbReference type="PROSITE" id="PS50166">
    <property type="entry name" value="IMPORTIN_B_NT"/>
    <property type="match status" value="1"/>
</dbReference>
<name>A0A0G4MDM0_VERLO</name>
<dbReference type="Proteomes" id="UP000045706">
    <property type="component" value="Unassembled WGS sequence"/>
</dbReference>
<accession>A0A0G4MDM0</accession>
<dbReference type="GO" id="GO:0031267">
    <property type="term" value="F:small GTPase binding"/>
    <property type="evidence" value="ECO:0007669"/>
    <property type="project" value="InterPro"/>
</dbReference>
<reference evidence="4" key="1">
    <citation type="submission" date="2015-05" db="EMBL/GenBank/DDBJ databases">
        <authorList>
            <person name="Fogelqvist Johan"/>
        </authorList>
    </citation>
    <scope>NUCLEOTIDE SEQUENCE [LARGE SCALE GENOMIC DNA]</scope>
</reference>
<dbReference type="InterPro" id="IPR011989">
    <property type="entry name" value="ARM-like"/>
</dbReference>
<dbReference type="Gene3D" id="1.25.10.10">
    <property type="entry name" value="Leucine-rich Repeat Variant"/>
    <property type="match status" value="2"/>
</dbReference>
<protein>
    <recommendedName>
        <fullName evidence="2">Importin N-terminal domain-containing protein</fullName>
    </recommendedName>
</protein>
<dbReference type="GO" id="GO:0005737">
    <property type="term" value="C:cytoplasm"/>
    <property type="evidence" value="ECO:0007669"/>
    <property type="project" value="TreeGrafter"/>
</dbReference>
<dbReference type="EMBL" id="CVQI01024558">
    <property type="protein sequence ID" value="CRK32393.1"/>
    <property type="molecule type" value="Genomic_DNA"/>
</dbReference>